<feature type="non-terminal residue" evidence="2">
    <location>
        <position position="99"/>
    </location>
</feature>
<dbReference type="AlphaFoldDB" id="A0AAW5KD57"/>
<organism evidence="2 3">
    <name type="scientific">Bittarella massiliensis</name>
    <name type="common">ex Durand et al. 2017</name>
    <dbReference type="NCBI Taxonomy" id="1720313"/>
    <lineage>
        <taxon>Bacteria</taxon>
        <taxon>Bacillati</taxon>
        <taxon>Bacillota</taxon>
        <taxon>Clostridia</taxon>
        <taxon>Eubacteriales</taxon>
        <taxon>Oscillospiraceae</taxon>
        <taxon>Bittarella (ex Durand et al. 2017)</taxon>
    </lineage>
</organism>
<comment type="caution">
    <text evidence="2">The sequence shown here is derived from an EMBL/GenBank/DDBJ whole genome shotgun (WGS) entry which is preliminary data.</text>
</comment>
<accession>A0AAW5KD57</accession>
<reference evidence="2" key="1">
    <citation type="submission" date="2022-06" db="EMBL/GenBank/DDBJ databases">
        <title>Isolation of gut microbiota from human fecal samples.</title>
        <authorList>
            <person name="Pamer E.G."/>
            <person name="Barat B."/>
            <person name="Waligurski E."/>
            <person name="Medina S."/>
            <person name="Paddock L."/>
            <person name="Mostad J."/>
        </authorList>
    </citation>
    <scope>NUCLEOTIDE SEQUENCE</scope>
    <source>
        <strain evidence="2">DFI.7.96</strain>
    </source>
</reference>
<dbReference type="EMBL" id="JANGAB010000374">
    <property type="protein sequence ID" value="MCQ4950871.1"/>
    <property type="molecule type" value="Genomic_DNA"/>
</dbReference>
<feature type="non-terminal residue" evidence="2">
    <location>
        <position position="1"/>
    </location>
</feature>
<dbReference type="Proteomes" id="UP001205063">
    <property type="component" value="Unassembled WGS sequence"/>
</dbReference>
<name>A0AAW5KD57_9FIRM</name>
<evidence type="ECO:0000313" key="2">
    <source>
        <dbReference type="EMBL" id="MCQ4950871.1"/>
    </source>
</evidence>
<feature type="region of interest" description="Disordered" evidence="1">
    <location>
        <begin position="73"/>
        <end position="99"/>
    </location>
</feature>
<gene>
    <name evidence="2" type="ORF">NE646_14685</name>
</gene>
<sequence length="99" mass="10566">SALFKEGGYEHLSVFNCYRYLTRSPEESLEIILEIETASRLPVTGLVNASNLGFETGEETILDSLPYAGELAAPSARGRAPRTPGCSAPAGRSGRPAPR</sequence>
<protein>
    <submittedName>
        <fullName evidence="2">Uncharacterized protein</fullName>
    </submittedName>
</protein>
<evidence type="ECO:0000256" key="1">
    <source>
        <dbReference type="SAM" id="MobiDB-lite"/>
    </source>
</evidence>
<proteinExistence type="predicted"/>
<evidence type="ECO:0000313" key="3">
    <source>
        <dbReference type="Proteomes" id="UP001205063"/>
    </source>
</evidence>